<dbReference type="SUPFAM" id="SSF116734">
    <property type="entry name" value="DNA methylase specificity domain"/>
    <property type="match status" value="2"/>
</dbReference>
<evidence type="ECO:0000256" key="1">
    <source>
        <dbReference type="ARBA" id="ARBA00010923"/>
    </source>
</evidence>
<evidence type="ECO:0000259" key="4">
    <source>
        <dbReference type="Pfam" id="PF01420"/>
    </source>
</evidence>
<dbReference type="InterPro" id="IPR052021">
    <property type="entry name" value="Type-I_RS_S_subunit"/>
</dbReference>
<gene>
    <name evidence="5" type="ORF">QGM71_12380</name>
</gene>
<dbReference type="GO" id="GO:0016787">
    <property type="term" value="F:hydrolase activity"/>
    <property type="evidence" value="ECO:0007669"/>
    <property type="project" value="UniProtKB-KW"/>
</dbReference>
<feature type="domain" description="Type I restriction modification DNA specificity" evidence="4">
    <location>
        <begin position="238"/>
        <end position="406"/>
    </location>
</feature>
<dbReference type="Gene3D" id="3.90.220.20">
    <property type="entry name" value="DNA methylase specificity domains"/>
    <property type="match status" value="2"/>
</dbReference>
<dbReference type="EC" id="3.1.21.-" evidence="5"/>
<name>A0ABU6KG55_9BACI</name>
<dbReference type="RefSeq" id="WP_327607855.1">
    <property type="nucleotide sequence ID" value="NZ_JARZFX010000005.1"/>
</dbReference>
<evidence type="ECO:0000313" key="5">
    <source>
        <dbReference type="EMBL" id="MEC5424289.1"/>
    </source>
</evidence>
<proteinExistence type="inferred from homology"/>
<evidence type="ECO:0000256" key="2">
    <source>
        <dbReference type="ARBA" id="ARBA00022747"/>
    </source>
</evidence>
<dbReference type="Gene3D" id="1.10.287.1120">
    <property type="entry name" value="Bipartite methylase S protein"/>
    <property type="match status" value="1"/>
</dbReference>
<keyword evidence="2" id="KW-0680">Restriction system</keyword>
<dbReference type="Proteomes" id="UP001335737">
    <property type="component" value="Unassembled WGS sequence"/>
</dbReference>
<dbReference type="PANTHER" id="PTHR30408">
    <property type="entry name" value="TYPE-1 RESTRICTION ENZYME ECOKI SPECIFICITY PROTEIN"/>
    <property type="match status" value="1"/>
</dbReference>
<comment type="caution">
    <text evidence="5">The sequence shown here is derived from an EMBL/GenBank/DDBJ whole genome shotgun (WGS) entry which is preliminary data.</text>
</comment>
<dbReference type="EMBL" id="JARZFX010000005">
    <property type="protein sequence ID" value="MEC5424289.1"/>
    <property type="molecule type" value="Genomic_DNA"/>
</dbReference>
<dbReference type="CDD" id="cd17521">
    <property type="entry name" value="RMtype1_S_Sau13435ORF2165P_TRD2-CR2_like"/>
    <property type="match status" value="1"/>
</dbReference>
<dbReference type="PANTHER" id="PTHR30408:SF12">
    <property type="entry name" value="TYPE I RESTRICTION ENZYME MJAVIII SPECIFICITY SUBUNIT"/>
    <property type="match status" value="1"/>
</dbReference>
<dbReference type="GO" id="GO:0004519">
    <property type="term" value="F:endonuclease activity"/>
    <property type="evidence" value="ECO:0007669"/>
    <property type="project" value="UniProtKB-KW"/>
</dbReference>
<keyword evidence="5" id="KW-0255">Endonuclease</keyword>
<evidence type="ECO:0000313" key="6">
    <source>
        <dbReference type="Proteomes" id="UP001335737"/>
    </source>
</evidence>
<keyword evidence="6" id="KW-1185">Reference proteome</keyword>
<evidence type="ECO:0000256" key="3">
    <source>
        <dbReference type="ARBA" id="ARBA00023125"/>
    </source>
</evidence>
<sequence length="442" mass="51082">MEELKRYPEYKESGIEWIGEIPRGWTSGGVTKYLSSLVDYRGKTPEKVDEGVFLVTAKNIKNGQIDYSVSQEYVRKEEYQEIMRRGIPLIGDVLFTTEAPLGEVANVNKTHIALAQRVIKFRAKEDVLYNYYLKYWMMSHGFQSNLQTFATGSTAAGIKASKLSKLVVLLPPYDEQKKITNFLDEKTFEIESLISEKEKLIELFEEKRQAIITEAVTKGLNTDVKMKDSGVEWIGEIPEHWEVGKLKYLSNEKMQYGANESAELDDENLPRYIRITDIDKRGILKDETFKSLPWEKARNYILSKNDILFARSGATVGKTYIHDKEFDACYAGYLIRYKPNDNKIAPKFVYYFTQSGLYNNWVISNTIQATIQNVSAEKYANLSIPVPTLKEQKEIINYISEQEKSIRRLQDLIKIQIQKLNEYRQSLIHEAVTGKIDVRDYV</sequence>
<organism evidence="5 6">
    <name type="scientific">Virgibacillus tibetensis</name>
    <dbReference type="NCBI Taxonomy" id="3042313"/>
    <lineage>
        <taxon>Bacteria</taxon>
        <taxon>Bacillati</taxon>
        <taxon>Bacillota</taxon>
        <taxon>Bacilli</taxon>
        <taxon>Bacillales</taxon>
        <taxon>Bacillaceae</taxon>
        <taxon>Virgibacillus</taxon>
    </lineage>
</organism>
<keyword evidence="5" id="KW-0378">Hydrolase</keyword>
<dbReference type="InterPro" id="IPR044946">
    <property type="entry name" value="Restrct_endonuc_typeI_TRD_sf"/>
</dbReference>
<protein>
    <submittedName>
        <fullName evidence="5">Restriction endonuclease subunit S</fullName>
        <ecNumber evidence="5">3.1.21.-</ecNumber>
    </submittedName>
</protein>
<keyword evidence="5" id="KW-0540">Nuclease</keyword>
<dbReference type="InterPro" id="IPR000055">
    <property type="entry name" value="Restrct_endonuc_typeI_TRD"/>
</dbReference>
<comment type="similarity">
    <text evidence="1">Belongs to the type-I restriction system S methylase family.</text>
</comment>
<dbReference type="Pfam" id="PF01420">
    <property type="entry name" value="Methylase_S"/>
    <property type="match status" value="2"/>
</dbReference>
<reference evidence="5 6" key="1">
    <citation type="journal article" date="2024" name="Int. J. Syst. Evol. Microbiol.">
        <title>Virgibacillus tibetensis sp. nov., isolated from salt lake on the Tibetan Plateau of China.</title>
        <authorList>
            <person name="Phurbu D."/>
            <person name="Liu Z.-X."/>
            <person name="Wang R."/>
            <person name="Zheng Y.-Y."/>
            <person name="Liu H.-C."/>
            <person name="Zhou Y.-G."/>
            <person name="Yu Y.-J."/>
            <person name="Li A.-H."/>
        </authorList>
    </citation>
    <scope>NUCLEOTIDE SEQUENCE [LARGE SCALE GENOMIC DNA]</scope>
    <source>
        <strain evidence="5 6">C22-A2</strain>
    </source>
</reference>
<keyword evidence="3" id="KW-0238">DNA-binding</keyword>
<accession>A0ABU6KG55</accession>
<feature type="domain" description="Type I restriction modification DNA specificity" evidence="4">
    <location>
        <begin position="86"/>
        <end position="187"/>
    </location>
</feature>